<dbReference type="SMART" id="SM00906">
    <property type="entry name" value="Fungal_trans"/>
    <property type="match status" value="1"/>
</dbReference>
<dbReference type="PROSITE" id="PS00463">
    <property type="entry name" value="ZN2_CY6_FUNGAL_1"/>
    <property type="match status" value="1"/>
</dbReference>
<feature type="region of interest" description="Disordered" evidence="5">
    <location>
        <begin position="339"/>
        <end position="376"/>
    </location>
</feature>
<dbReference type="PROSITE" id="PS50048">
    <property type="entry name" value="ZN2_CY6_FUNGAL_2"/>
    <property type="match status" value="1"/>
</dbReference>
<evidence type="ECO:0000256" key="4">
    <source>
        <dbReference type="SAM" id="Coils"/>
    </source>
</evidence>
<dbReference type="CDD" id="cd12148">
    <property type="entry name" value="fungal_TF_MHR"/>
    <property type="match status" value="1"/>
</dbReference>
<feature type="compositionally biased region" description="Polar residues" evidence="5">
    <location>
        <begin position="363"/>
        <end position="376"/>
    </location>
</feature>
<proteinExistence type="predicted"/>
<feature type="domain" description="Zn(2)-C6 fungal-type" evidence="6">
    <location>
        <begin position="27"/>
        <end position="56"/>
    </location>
</feature>
<dbReference type="EMBL" id="JABXXO010000012">
    <property type="protein sequence ID" value="KAF7762208.1"/>
    <property type="molecule type" value="Genomic_DNA"/>
</dbReference>
<feature type="compositionally biased region" description="Low complexity" evidence="5">
    <location>
        <begin position="1136"/>
        <end position="1148"/>
    </location>
</feature>
<feature type="compositionally biased region" description="Basic and acidic residues" evidence="5">
    <location>
        <begin position="984"/>
        <end position="1020"/>
    </location>
</feature>
<feature type="compositionally biased region" description="Low complexity" evidence="5">
    <location>
        <begin position="339"/>
        <end position="362"/>
    </location>
</feature>
<gene>
    <name evidence="8" type="ORF">Agabi119p4_8801</name>
</gene>
<feature type="compositionally biased region" description="Low complexity" evidence="5">
    <location>
        <begin position="1190"/>
        <end position="1200"/>
    </location>
</feature>
<dbReference type="CDD" id="cd00067">
    <property type="entry name" value="GAL4"/>
    <property type="match status" value="1"/>
</dbReference>
<feature type="compositionally biased region" description="Low complexity" evidence="5">
    <location>
        <begin position="1024"/>
        <end position="1043"/>
    </location>
</feature>
<organism evidence="8 9">
    <name type="scientific">Agaricus bisporus var. burnettii</name>
    <dbReference type="NCBI Taxonomy" id="192524"/>
    <lineage>
        <taxon>Eukaryota</taxon>
        <taxon>Fungi</taxon>
        <taxon>Dikarya</taxon>
        <taxon>Basidiomycota</taxon>
        <taxon>Agaricomycotina</taxon>
        <taxon>Agaricomycetes</taxon>
        <taxon>Agaricomycetidae</taxon>
        <taxon>Agaricales</taxon>
        <taxon>Agaricineae</taxon>
        <taxon>Agaricaceae</taxon>
        <taxon>Agaricus</taxon>
    </lineage>
</organism>
<dbReference type="SMART" id="SM00066">
    <property type="entry name" value="GAL4"/>
    <property type="match status" value="1"/>
</dbReference>
<evidence type="ECO:0000313" key="8">
    <source>
        <dbReference type="EMBL" id="KAF7762208.1"/>
    </source>
</evidence>
<dbReference type="InterPro" id="IPR050613">
    <property type="entry name" value="Sec_Metabolite_Reg"/>
</dbReference>
<feature type="compositionally biased region" description="Low complexity" evidence="5">
    <location>
        <begin position="848"/>
        <end position="865"/>
    </location>
</feature>
<dbReference type="InterPro" id="IPR007219">
    <property type="entry name" value="XnlR_reg_dom"/>
</dbReference>
<dbReference type="GO" id="GO:0006351">
    <property type="term" value="P:DNA-templated transcription"/>
    <property type="evidence" value="ECO:0007669"/>
    <property type="project" value="InterPro"/>
</dbReference>
<sequence length="1320" mass="146391">MPQARKDGNPHSKTLEKESKRARGALSCAECRRLKLKCDKTVPCSSCKRRGCEAICPNGSLITGQGTRFVLADTEKLHQKIAHMSDRIRQLEDAVAILQSTLSNEPHPLLSRELLTIKSSIELHAAVGQDTFSGQGSSKTGQRSEDESESAIDAFGTLAIRDDGAATFYGRSAGSESLLIGEDDDEEPTTTPNLSAYQPQSLPSSRFSQHSSISPPPIITTSFSASSTSSFNMSETDSIAALSASFPLGTNSFQSIHVDMDYLLSHHLPQWEDAWKLAQLYLEQAPWFFGAVTKKHLMEEILPMWYYEARGFVGVGSPPATAAPFTPVSPVVDTTAAAANAASPESTMSSTSSSSTTHLKSSPNIFKSPSPNQRPTRTAHDLSLLFMIFCFGALTDISLPPTPENALSEHYYQLTKASLVLEPVLERPPSVATVQALSLMAIYEGICSREGSIERTWSLFGLAGKLAQSIGLHRDCARWKLSPAEVQKRRALFWELFITDGWQSLATGRLATFSLPFVDCELPQDLDSIIAEDGSTQPSFPYWKARFGAECVSAVVQGTLTSRAPKYSIILDLDRKVRDMELPLYAQQAQNLVLAVTAANATTTNADGGTGAGVEAGLKLGETMSRFMPINYRELTLLYIHRCFFAHAISTNPADPIKSQYAPSFLAGYRSACTILGSVKQQFWLFPRQIARFWVLWTHAFSATVMLASVATHVSKQSQVAHAAMIELRNACELFESAAKHGGRAVKFLSILQRLRTKAQKSFDDDAKGLPPEVLNDVLKPSKMDEEKNELEIFSGKTHTVATRMKATGVRRMNSNGSLASSRASSGSPQAITGDGLRGQGHLQVPGQAQSSSTTSQSQSKSQPAVQPPPAPLPSSSSSSPSVLSQQQPQQQQLPLMNEYPSFQGVHPSLVHELRGFDGRIEAQVRQDFLNQNGLYRMDGSVVGGEEEGQERGEGEGEGQQRGGVGAGDEGGANNNMVGVEFQEQQRREMEYQVERRREEEEARRMVEMERRERDYETQRSRPQHQQSPSPLQHQQQQQEQQQYHATYLPQEPQFGEGYYEQIKDEGLDGRNPIKRVSQLHRQPSPSSLRQTYGPETVYDYQHQHRGTTPVPGPSSRMQYHHQQQQPQHHQHHHSQAPQQQQAYSAPSSTASMSPYEAHPPTAYPQPQPQQSPHVQYSHSPPPHHHHHQQQQQPQQQPMYSQDMYSHYWAAAPIVQDQQNYPTHPHHHHQQQPPPPSAPQQQQHFVQYPDQYSGGQQQIHPGHIITNQHLTLPQHQQQQQQQRYTPAGVLRGIVADDSGLQETWTAYMNNVALPKSLFED</sequence>
<evidence type="ECO:0000256" key="2">
    <source>
        <dbReference type="ARBA" id="ARBA00022723"/>
    </source>
</evidence>
<keyword evidence="3" id="KW-0539">Nucleus</keyword>
<dbReference type="GO" id="GO:0000981">
    <property type="term" value="F:DNA-binding transcription factor activity, RNA polymerase II-specific"/>
    <property type="evidence" value="ECO:0007669"/>
    <property type="project" value="InterPro"/>
</dbReference>
<name>A0A8H7C4V2_AGABI</name>
<dbReference type="Proteomes" id="UP000629468">
    <property type="component" value="Unassembled WGS sequence"/>
</dbReference>
<feature type="compositionally biased region" description="Polar residues" evidence="5">
    <location>
        <begin position="189"/>
        <end position="206"/>
    </location>
</feature>
<feature type="compositionally biased region" description="Basic and acidic residues" evidence="5">
    <location>
        <begin position="1"/>
        <end position="21"/>
    </location>
</feature>
<dbReference type="PANTHER" id="PTHR31001">
    <property type="entry name" value="UNCHARACTERIZED TRANSCRIPTIONAL REGULATORY PROTEIN"/>
    <property type="match status" value="1"/>
</dbReference>
<feature type="region of interest" description="Disordered" evidence="5">
    <location>
        <begin position="1"/>
        <end position="22"/>
    </location>
</feature>
<keyword evidence="4" id="KW-0175">Coiled coil</keyword>
<accession>A0A8H7C4V2</accession>
<dbReference type="Pfam" id="PF04082">
    <property type="entry name" value="Fungal_trans"/>
    <property type="match status" value="1"/>
</dbReference>
<feature type="compositionally biased region" description="Polar residues" evidence="5">
    <location>
        <begin position="130"/>
        <end position="141"/>
    </location>
</feature>
<protein>
    <submittedName>
        <fullName evidence="8">Transcriptional regulator family: Fungal Specific TF</fullName>
    </submittedName>
</protein>
<evidence type="ECO:0000313" key="9">
    <source>
        <dbReference type="Proteomes" id="UP000629468"/>
    </source>
</evidence>
<feature type="compositionally biased region" description="Low complexity" evidence="5">
    <location>
        <begin position="874"/>
        <end position="893"/>
    </location>
</feature>
<dbReference type="InterPro" id="IPR001138">
    <property type="entry name" value="Zn2Cys6_DnaBD"/>
</dbReference>
<feature type="region of interest" description="Disordered" evidence="5">
    <location>
        <begin position="815"/>
        <end position="893"/>
    </location>
</feature>
<comment type="caution">
    <text evidence="8">The sequence shown here is derived from an EMBL/GenBank/DDBJ whole genome shotgun (WGS) entry which is preliminary data.</text>
</comment>
<dbReference type="SUPFAM" id="SSF57701">
    <property type="entry name" value="Zn2/Cys6 DNA-binding domain"/>
    <property type="match status" value="1"/>
</dbReference>
<dbReference type="InterPro" id="IPR017896">
    <property type="entry name" value="4Fe4S_Fe-S-bd"/>
</dbReference>
<feature type="coiled-coil region" evidence="4">
    <location>
        <begin position="74"/>
        <end position="101"/>
    </location>
</feature>
<dbReference type="GO" id="GO:0005634">
    <property type="term" value="C:nucleus"/>
    <property type="evidence" value="ECO:0007669"/>
    <property type="project" value="UniProtKB-SubCell"/>
</dbReference>
<dbReference type="PROSITE" id="PS51379">
    <property type="entry name" value="4FE4S_FER_2"/>
    <property type="match status" value="1"/>
</dbReference>
<feature type="region of interest" description="Disordered" evidence="5">
    <location>
        <begin position="1219"/>
        <end position="1243"/>
    </location>
</feature>
<dbReference type="GO" id="GO:0008270">
    <property type="term" value="F:zinc ion binding"/>
    <property type="evidence" value="ECO:0007669"/>
    <property type="project" value="InterPro"/>
</dbReference>
<feature type="compositionally biased region" description="Polar residues" evidence="5">
    <location>
        <begin position="1080"/>
        <end position="1091"/>
    </location>
</feature>
<evidence type="ECO:0000259" key="6">
    <source>
        <dbReference type="PROSITE" id="PS50048"/>
    </source>
</evidence>
<evidence type="ECO:0000259" key="7">
    <source>
        <dbReference type="PROSITE" id="PS51379"/>
    </source>
</evidence>
<evidence type="ECO:0000256" key="3">
    <source>
        <dbReference type="ARBA" id="ARBA00023242"/>
    </source>
</evidence>
<keyword evidence="2" id="KW-0479">Metal-binding</keyword>
<feature type="region of interest" description="Disordered" evidence="5">
    <location>
        <begin position="945"/>
        <end position="1200"/>
    </location>
</feature>
<feature type="compositionally biased region" description="Gly residues" evidence="5">
    <location>
        <begin position="958"/>
        <end position="971"/>
    </location>
</feature>
<dbReference type="GO" id="GO:0003677">
    <property type="term" value="F:DNA binding"/>
    <property type="evidence" value="ECO:0007669"/>
    <property type="project" value="InterPro"/>
</dbReference>
<feature type="region of interest" description="Disordered" evidence="5">
    <location>
        <begin position="181"/>
        <end position="213"/>
    </location>
</feature>
<dbReference type="PANTHER" id="PTHR31001:SF56">
    <property type="entry name" value="ZN(2)-C6 FUNGAL-TYPE DOMAIN-CONTAINING PROTEIN"/>
    <property type="match status" value="1"/>
</dbReference>
<dbReference type="Gene3D" id="4.10.240.10">
    <property type="entry name" value="Zn(2)-C6 fungal-type DNA-binding domain"/>
    <property type="match status" value="1"/>
</dbReference>
<dbReference type="InterPro" id="IPR036864">
    <property type="entry name" value="Zn2-C6_fun-type_DNA-bd_sf"/>
</dbReference>
<feature type="domain" description="4Fe-4S ferredoxin-type" evidence="7">
    <location>
        <begin position="34"/>
        <end position="66"/>
    </location>
</feature>
<reference evidence="8 9" key="1">
    <citation type="journal article" name="Sci. Rep.">
        <title>Telomere-to-telomere assembled and centromere annotated genomes of the two main subspecies of the button mushroom Agaricus bisporus reveal especially polymorphic chromosome ends.</title>
        <authorList>
            <person name="Sonnenberg A.S.M."/>
            <person name="Sedaghat-Telgerd N."/>
            <person name="Lavrijssen B."/>
            <person name="Ohm R.A."/>
            <person name="Hendrickx P.M."/>
            <person name="Scholtmeijer K."/>
            <person name="Baars J.J.P."/>
            <person name="van Peer A."/>
        </authorList>
    </citation>
    <scope>NUCLEOTIDE SEQUENCE [LARGE SCALE GENOMIC DNA]</scope>
    <source>
        <strain evidence="8 9">H119_p4</strain>
    </source>
</reference>
<feature type="compositionally biased region" description="Low complexity" evidence="5">
    <location>
        <begin position="815"/>
        <end position="828"/>
    </location>
</feature>
<feature type="region of interest" description="Disordered" evidence="5">
    <location>
        <begin position="128"/>
        <end position="150"/>
    </location>
</feature>
<comment type="subcellular location">
    <subcellularLocation>
        <location evidence="1">Nucleus</location>
    </subcellularLocation>
</comment>
<evidence type="ECO:0000256" key="5">
    <source>
        <dbReference type="SAM" id="MobiDB-lite"/>
    </source>
</evidence>
<evidence type="ECO:0000256" key="1">
    <source>
        <dbReference type="ARBA" id="ARBA00004123"/>
    </source>
</evidence>